<evidence type="ECO:0000256" key="1">
    <source>
        <dbReference type="ARBA" id="ARBA00004651"/>
    </source>
</evidence>
<keyword evidence="4" id="KW-1133">Transmembrane helix</keyword>
<sequence length="378" mass="39882">MVNYVSAVSRHPTPAHAVGEVAGHLLEQLDQGEPDLVVVFVSPPFVNHLDDMLFAFSNLIVPRHLIGLSAGGLISDTQEIESGPGLAVWAAYLPEARLQPFALEFDEGKGKISGWPDEVDNSSHVVLFADPFSFPTDGFLGQLNQSHPGLKVSGGLASCALRPGGNVLALDSKITTQGAVGVVIEGVDIKTVVSQGCRPIGDPMVVTKSERNVVEQIAGQPPMERLRKLSQEVSEADRALLANGLHLGVVVNEHQSDFDRGDFLIRNILGADRNTGSIAVGDQISVGQTVQFHVRDAAAAAQDLHLLLSGHQCGGALVFDCNGRGKSLFGVPNHDATLIAEDLDYPATAGAFCAGEIGPIGSKNFLHGFTASIALFPK</sequence>
<evidence type="ECO:0000313" key="10">
    <source>
        <dbReference type="EMBL" id="CAB4972664.1"/>
    </source>
</evidence>
<dbReference type="SMART" id="SM00897">
    <property type="entry name" value="FIST"/>
    <property type="match status" value="1"/>
</dbReference>
<evidence type="ECO:0000313" key="8">
    <source>
        <dbReference type="EMBL" id="CAB4727215.1"/>
    </source>
</evidence>
<gene>
    <name evidence="8" type="ORF">UFOPK2683_01054</name>
    <name evidence="9" type="ORF">UFOPK3605_00179</name>
    <name evidence="10" type="ORF">UFOPK3897_00570</name>
    <name evidence="11" type="ORF">UFOPK4121_00171</name>
</gene>
<evidence type="ECO:0000256" key="3">
    <source>
        <dbReference type="ARBA" id="ARBA00022692"/>
    </source>
</evidence>
<proteinExistence type="predicted"/>
<dbReference type="PANTHER" id="PTHR14939:SF5">
    <property type="entry name" value="F-BOX ONLY PROTEIN 22"/>
    <property type="match status" value="1"/>
</dbReference>
<feature type="domain" description="FIST C-domain" evidence="7">
    <location>
        <begin position="222"/>
        <end position="360"/>
    </location>
</feature>
<evidence type="ECO:0000313" key="9">
    <source>
        <dbReference type="EMBL" id="CAB4895603.1"/>
    </source>
</evidence>
<dbReference type="EMBL" id="CAFBOF010000007">
    <property type="protein sequence ID" value="CAB4972664.1"/>
    <property type="molecule type" value="Genomic_DNA"/>
</dbReference>
<dbReference type="AlphaFoldDB" id="A0A6J7M589"/>
<accession>A0A6J7M589</accession>
<evidence type="ECO:0000313" key="11">
    <source>
        <dbReference type="EMBL" id="CAB5013171.1"/>
    </source>
</evidence>
<dbReference type="PIRSF" id="PIRSF018953">
    <property type="entry name" value="UCP018953"/>
    <property type="match status" value="1"/>
</dbReference>
<evidence type="ECO:0000259" key="6">
    <source>
        <dbReference type="SMART" id="SM00897"/>
    </source>
</evidence>
<dbReference type="Pfam" id="PF10442">
    <property type="entry name" value="FIST_C"/>
    <property type="match status" value="1"/>
</dbReference>
<dbReference type="PANTHER" id="PTHR14939">
    <property type="entry name" value="F-BOX ONLY PROTEIN 22"/>
    <property type="match status" value="1"/>
</dbReference>
<feature type="domain" description="FIST" evidence="6">
    <location>
        <begin position="33"/>
        <end position="221"/>
    </location>
</feature>
<evidence type="ECO:0000256" key="4">
    <source>
        <dbReference type="ARBA" id="ARBA00022989"/>
    </source>
</evidence>
<reference evidence="10" key="1">
    <citation type="submission" date="2020-05" db="EMBL/GenBank/DDBJ databases">
        <authorList>
            <person name="Chiriac C."/>
            <person name="Salcher M."/>
            <person name="Ghai R."/>
            <person name="Kavagutti S V."/>
        </authorList>
    </citation>
    <scope>NUCLEOTIDE SEQUENCE</scope>
</reference>
<comment type="subcellular location">
    <subcellularLocation>
        <location evidence="1">Cell membrane</location>
        <topology evidence="1">Multi-pass membrane protein</topology>
    </subcellularLocation>
</comment>
<keyword evidence="2" id="KW-1003">Cell membrane</keyword>
<keyword evidence="3" id="KW-0812">Transmembrane</keyword>
<keyword evidence="5" id="KW-0472">Membrane</keyword>
<dbReference type="Pfam" id="PF08495">
    <property type="entry name" value="FIST"/>
    <property type="match status" value="1"/>
</dbReference>
<protein>
    <submittedName>
        <fullName evidence="10">Unannotated protein</fullName>
    </submittedName>
</protein>
<dbReference type="InterPro" id="IPR013702">
    <property type="entry name" value="FIST_domain_N"/>
</dbReference>
<dbReference type="InterPro" id="IPR016741">
    <property type="entry name" value="UCP018953"/>
</dbReference>
<dbReference type="GO" id="GO:0005886">
    <property type="term" value="C:plasma membrane"/>
    <property type="evidence" value="ECO:0007669"/>
    <property type="project" value="UniProtKB-SubCell"/>
</dbReference>
<name>A0A6J7M589_9ZZZZ</name>
<dbReference type="SMART" id="SM01204">
    <property type="entry name" value="FIST_C"/>
    <property type="match status" value="1"/>
</dbReference>
<dbReference type="InterPro" id="IPR019494">
    <property type="entry name" value="FIST_C"/>
</dbReference>
<organism evidence="10">
    <name type="scientific">freshwater metagenome</name>
    <dbReference type="NCBI Taxonomy" id="449393"/>
    <lineage>
        <taxon>unclassified sequences</taxon>
        <taxon>metagenomes</taxon>
        <taxon>ecological metagenomes</taxon>
    </lineage>
</organism>
<evidence type="ECO:0000259" key="7">
    <source>
        <dbReference type="SMART" id="SM01204"/>
    </source>
</evidence>
<evidence type="ECO:0000256" key="5">
    <source>
        <dbReference type="ARBA" id="ARBA00023136"/>
    </source>
</evidence>
<evidence type="ECO:0000256" key="2">
    <source>
        <dbReference type="ARBA" id="ARBA00022475"/>
    </source>
</evidence>
<dbReference type="EMBL" id="CAFBPQ010000002">
    <property type="protein sequence ID" value="CAB5013171.1"/>
    <property type="molecule type" value="Genomic_DNA"/>
</dbReference>
<dbReference type="EMBL" id="CAFBMM010000002">
    <property type="protein sequence ID" value="CAB4895603.1"/>
    <property type="molecule type" value="Genomic_DNA"/>
</dbReference>
<dbReference type="EMBL" id="CAEZYK010000060">
    <property type="protein sequence ID" value="CAB4727215.1"/>
    <property type="molecule type" value="Genomic_DNA"/>
</dbReference>